<keyword evidence="3" id="KW-1185">Reference proteome</keyword>
<feature type="transmembrane region" description="Helical" evidence="1">
    <location>
        <begin position="53"/>
        <end position="72"/>
    </location>
</feature>
<reference evidence="2" key="1">
    <citation type="submission" date="2021-05" db="EMBL/GenBank/DDBJ databases">
        <title>Genome of Sphingobium sp. strain.</title>
        <authorList>
            <person name="Fan R."/>
        </authorList>
    </citation>
    <scope>NUCLEOTIDE SEQUENCE</scope>
    <source>
        <strain evidence="2">H33</strain>
    </source>
</reference>
<dbReference type="RefSeq" id="WP_214625570.1">
    <property type="nucleotide sequence ID" value="NZ_JAHGAW010000017.1"/>
</dbReference>
<evidence type="ECO:0000313" key="3">
    <source>
        <dbReference type="Proteomes" id="UP001138757"/>
    </source>
</evidence>
<protein>
    <submittedName>
        <fullName evidence="2">Uncharacterized protein</fullName>
    </submittedName>
</protein>
<evidence type="ECO:0000256" key="1">
    <source>
        <dbReference type="SAM" id="Phobius"/>
    </source>
</evidence>
<proteinExistence type="predicted"/>
<evidence type="ECO:0000313" key="2">
    <source>
        <dbReference type="EMBL" id="MBT2189314.1"/>
    </source>
</evidence>
<keyword evidence="1" id="KW-0812">Transmembrane</keyword>
<keyword evidence="1" id="KW-1133">Transmembrane helix</keyword>
<dbReference type="Proteomes" id="UP001138757">
    <property type="component" value="Unassembled WGS sequence"/>
</dbReference>
<gene>
    <name evidence="2" type="ORF">KK488_20375</name>
</gene>
<accession>A0A9X1ITK8</accession>
<comment type="caution">
    <text evidence="2">The sequence shown here is derived from an EMBL/GenBank/DDBJ whole genome shotgun (WGS) entry which is preliminary data.</text>
</comment>
<keyword evidence="1" id="KW-0472">Membrane</keyword>
<dbReference type="EMBL" id="JAHGAW010000017">
    <property type="protein sequence ID" value="MBT2189314.1"/>
    <property type="molecule type" value="Genomic_DNA"/>
</dbReference>
<dbReference type="AlphaFoldDB" id="A0A9X1ITK8"/>
<name>A0A9X1ITK8_9SPHN</name>
<organism evidence="2 3">
    <name type="scientific">Sphingobium nicotianae</name>
    <dbReference type="NCBI Taxonomy" id="2782607"/>
    <lineage>
        <taxon>Bacteria</taxon>
        <taxon>Pseudomonadati</taxon>
        <taxon>Pseudomonadota</taxon>
        <taxon>Alphaproteobacteria</taxon>
        <taxon>Sphingomonadales</taxon>
        <taxon>Sphingomonadaceae</taxon>
        <taxon>Sphingobium</taxon>
    </lineage>
</organism>
<sequence>MILLSALLASLTGLVSGERPAERAQVELSAVAAVVETGQAAAIARVRRPALPAPAFGAVLLLGVLALIVAPARSGRALLCLKQSWRH</sequence>